<dbReference type="InterPro" id="IPR029058">
    <property type="entry name" value="AB_hydrolase_fold"/>
</dbReference>
<dbReference type="SUPFAM" id="SSF53474">
    <property type="entry name" value="alpha/beta-Hydrolases"/>
    <property type="match status" value="1"/>
</dbReference>
<dbReference type="Gene3D" id="3.40.50.1820">
    <property type="entry name" value="alpha/beta hydrolase"/>
    <property type="match status" value="1"/>
</dbReference>
<gene>
    <name evidence="2" type="ORF">WG900_07670</name>
</gene>
<organism evidence="2 3">
    <name type="scientific">Novosphingobium aquae</name>
    <dbReference type="NCBI Taxonomy" id="3133435"/>
    <lineage>
        <taxon>Bacteria</taxon>
        <taxon>Pseudomonadati</taxon>
        <taxon>Pseudomonadota</taxon>
        <taxon>Alphaproteobacteria</taxon>
        <taxon>Sphingomonadales</taxon>
        <taxon>Sphingomonadaceae</taxon>
        <taxon>Novosphingobium</taxon>
    </lineage>
</organism>
<dbReference type="PANTHER" id="PTHR46438">
    <property type="entry name" value="ALPHA/BETA-HYDROLASES SUPERFAMILY PROTEIN"/>
    <property type="match status" value="1"/>
</dbReference>
<name>A0ABU8S7D7_9SPHN</name>
<evidence type="ECO:0000313" key="3">
    <source>
        <dbReference type="Proteomes" id="UP001379235"/>
    </source>
</evidence>
<dbReference type="Proteomes" id="UP001379235">
    <property type="component" value="Unassembled WGS sequence"/>
</dbReference>
<proteinExistence type="predicted"/>
<reference evidence="2 3" key="1">
    <citation type="submission" date="2024-03" db="EMBL/GenBank/DDBJ databases">
        <authorList>
            <person name="Jo J.-H."/>
        </authorList>
    </citation>
    <scope>NUCLEOTIDE SEQUENCE [LARGE SCALE GENOMIC DNA]</scope>
    <source>
        <strain evidence="2 3">AS3R-12</strain>
    </source>
</reference>
<comment type="caution">
    <text evidence="2">The sequence shown here is derived from an EMBL/GenBank/DDBJ whole genome shotgun (WGS) entry which is preliminary data.</text>
</comment>
<dbReference type="GO" id="GO:0016787">
    <property type="term" value="F:hydrolase activity"/>
    <property type="evidence" value="ECO:0007669"/>
    <property type="project" value="UniProtKB-KW"/>
</dbReference>
<dbReference type="EMBL" id="JBBHJY010000003">
    <property type="protein sequence ID" value="MEJ6009794.1"/>
    <property type="molecule type" value="Genomic_DNA"/>
</dbReference>
<feature type="domain" description="AB hydrolase-1" evidence="1">
    <location>
        <begin position="66"/>
        <end position="298"/>
    </location>
</feature>
<sequence>MKRSLRRTGLVLLVPVLGLGAFMIAARSGWLRPDDGVLRAEYGLPGSQYVKVGSQSLHLVDEGKGPAVMLVHGSYGSLRMWQDWAEALKDRYRVIRFDRPGMGLSGPHPEARYDGTAEAELIAKLADKLGLGRFTIVGTSSSGEGAAHFAATRPERVDAVILANIAAGPLVMRPQQRSAMFRFAAAIDPWFKGWHSQALWRGVLEMNYADKARVTPELVREWTQLNNRTQSWPRKPWPGGKPFAGTPADLKAITVPTLLLWSDKDPETPVEDDGQRALALLASADKSLVAIPDCGHMMPQECGPASAKAAAAFLDRVIAK</sequence>
<accession>A0ABU8S7D7</accession>
<keyword evidence="2" id="KW-0378">Hydrolase</keyword>
<evidence type="ECO:0000259" key="1">
    <source>
        <dbReference type="Pfam" id="PF00561"/>
    </source>
</evidence>
<dbReference type="InterPro" id="IPR000073">
    <property type="entry name" value="AB_hydrolase_1"/>
</dbReference>
<dbReference type="RefSeq" id="WP_339966080.1">
    <property type="nucleotide sequence ID" value="NZ_JBBHJY010000003.1"/>
</dbReference>
<keyword evidence="3" id="KW-1185">Reference proteome</keyword>
<evidence type="ECO:0000313" key="2">
    <source>
        <dbReference type="EMBL" id="MEJ6009794.1"/>
    </source>
</evidence>
<dbReference type="PANTHER" id="PTHR46438:SF11">
    <property type="entry name" value="LIPASE-RELATED"/>
    <property type="match status" value="1"/>
</dbReference>
<protein>
    <submittedName>
        <fullName evidence="2">Alpha/beta hydrolase</fullName>
    </submittedName>
</protein>
<dbReference type="PRINTS" id="PR00111">
    <property type="entry name" value="ABHYDROLASE"/>
</dbReference>
<dbReference type="Pfam" id="PF00561">
    <property type="entry name" value="Abhydrolase_1"/>
    <property type="match status" value="1"/>
</dbReference>